<dbReference type="RefSeq" id="WP_086541340.1">
    <property type="nucleotide sequence ID" value="NZ_MSSW01000025.1"/>
</dbReference>
<dbReference type="OrthoDB" id="824656at2"/>
<protein>
    <submittedName>
        <fullName evidence="1">Uncharacterized protein</fullName>
    </submittedName>
</protein>
<keyword evidence="2" id="KW-1185">Reference proteome</keyword>
<dbReference type="EMBL" id="QUNF01000015">
    <property type="protein sequence ID" value="REG84532.1"/>
    <property type="molecule type" value="Genomic_DNA"/>
</dbReference>
<organism evidence="1 2">
    <name type="scientific">Algoriphagus antarcticus</name>
    <dbReference type="NCBI Taxonomy" id="238540"/>
    <lineage>
        <taxon>Bacteria</taxon>
        <taxon>Pseudomonadati</taxon>
        <taxon>Bacteroidota</taxon>
        <taxon>Cytophagia</taxon>
        <taxon>Cytophagales</taxon>
        <taxon>Cyclobacteriaceae</taxon>
        <taxon>Algoriphagus</taxon>
    </lineage>
</organism>
<reference evidence="1 2" key="1">
    <citation type="submission" date="2018-08" db="EMBL/GenBank/DDBJ databases">
        <title>Genomic Encyclopedia of Archaeal and Bacterial Type Strains, Phase II (KMG-II): from individual species to whole genera.</title>
        <authorList>
            <person name="Goeker M."/>
        </authorList>
    </citation>
    <scope>NUCLEOTIDE SEQUENCE [LARGE SCALE GENOMIC DNA]</scope>
    <source>
        <strain evidence="1 2">DSM 15986</strain>
    </source>
</reference>
<proteinExistence type="predicted"/>
<evidence type="ECO:0000313" key="2">
    <source>
        <dbReference type="Proteomes" id="UP000256405"/>
    </source>
</evidence>
<comment type="caution">
    <text evidence="1">The sequence shown here is derived from an EMBL/GenBank/DDBJ whole genome shotgun (WGS) entry which is preliminary data.</text>
</comment>
<accession>A0A3E0DQM0</accession>
<gene>
    <name evidence="1" type="ORF">C8N25_115112</name>
</gene>
<dbReference type="AlphaFoldDB" id="A0A3E0DQM0"/>
<dbReference type="Proteomes" id="UP000256405">
    <property type="component" value="Unassembled WGS sequence"/>
</dbReference>
<sequence>MSRPYYRAEINRAFERVKALLHSEALGRGNGNAHYIDTYTGEELWSVDRYDYDHISPSEMVHSRYKERLTDLEIAEIVNIPENIAVTLRSINQSKGKKDPEFWILVP</sequence>
<name>A0A3E0DQM0_9BACT</name>
<evidence type="ECO:0000313" key="1">
    <source>
        <dbReference type="EMBL" id="REG84532.1"/>
    </source>
</evidence>